<organism evidence="1 2">
    <name type="scientific">Bauhinia variegata</name>
    <name type="common">Purple orchid tree</name>
    <name type="synonym">Phanera variegata</name>
    <dbReference type="NCBI Taxonomy" id="167791"/>
    <lineage>
        <taxon>Eukaryota</taxon>
        <taxon>Viridiplantae</taxon>
        <taxon>Streptophyta</taxon>
        <taxon>Embryophyta</taxon>
        <taxon>Tracheophyta</taxon>
        <taxon>Spermatophyta</taxon>
        <taxon>Magnoliopsida</taxon>
        <taxon>eudicotyledons</taxon>
        <taxon>Gunneridae</taxon>
        <taxon>Pentapetalae</taxon>
        <taxon>rosids</taxon>
        <taxon>fabids</taxon>
        <taxon>Fabales</taxon>
        <taxon>Fabaceae</taxon>
        <taxon>Cercidoideae</taxon>
        <taxon>Cercideae</taxon>
        <taxon>Bauhiniinae</taxon>
        <taxon>Bauhinia</taxon>
    </lineage>
</organism>
<accession>A0ACB9LX11</accession>
<dbReference type="Proteomes" id="UP000828941">
    <property type="component" value="Chromosome 10"/>
</dbReference>
<evidence type="ECO:0000313" key="2">
    <source>
        <dbReference type="Proteomes" id="UP000828941"/>
    </source>
</evidence>
<dbReference type="EMBL" id="CM039435">
    <property type="protein sequence ID" value="KAI4316364.1"/>
    <property type="molecule type" value="Genomic_DNA"/>
</dbReference>
<protein>
    <submittedName>
        <fullName evidence="1">Uncharacterized protein</fullName>
    </submittedName>
</protein>
<name>A0ACB9LX11_BAUVA</name>
<reference evidence="1 2" key="1">
    <citation type="journal article" date="2022" name="DNA Res.">
        <title>Chromosomal-level genome assembly of the orchid tree Bauhinia variegata (Leguminosae; Cercidoideae) supports the allotetraploid origin hypothesis of Bauhinia.</title>
        <authorList>
            <person name="Zhong Y."/>
            <person name="Chen Y."/>
            <person name="Zheng D."/>
            <person name="Pang J."/>
            <person name="Liu Y."/>
            <person name="Luo S."/>
            <person name="Meng S."/>
            <person name="Qian L."/>
            <person name="Wei D."/>
            <person name="Dai S."/>
            <person name="Zhou R."/>
        </authorList>
    </citation>
    <scope>NUCLEOTIDE SEQUENCE [LARGE SCALE GENOMIC DNA]</scope>
    <source>
        <strain evidence="1">BV-YZ2020</strain>
    </source>
</reference>
<proteinExistence type="predicted"/>
<sequence length="1959" mass="217046">MDGSWQMKCDSTFQPSAPAMVSSASHEPRAQMEMNAGNYLYPLVGHGLRSKFVGGMQEPVYSSRLYSNNHGSGHADTGNSFLALLSGPPSLLQCDFQEFSFAKHCSTSDNLPAASRSFVGDSVGSTTFLAPSGGLLPENLSNHNLQTRGDPSPVSYLFHDIEISNTAIQPIVPGSKKAREPISSRSQCCGTSPISNLNICSAEIQTMAKVELDENSSKQASSFMSGCPRVFCMGKSGFLLLSNTGLLGIVCSCHYLHMSVLKFCEHSGIHDVNPGIAVHMESGETIAQWRKLYFLKFGIRSPGDESEWDWPEELSATASLMKSTPSASNMSKSDLPHLSNQKNAHRGHNLFSGALSGKQQTTVQDGCNIAFKGFSVTSKSNLHYMVDEHLMEPNVATYATAPSVLRTRGNDGCQSIASIDTLKRNENSTTISSPLQNPISLMKDPVFSINSNAKEGLVDRDAAFSNIELRLGQPPQTGNRVLPVLEPQPFDELFSPQKLEILKQMIHNSPCSREEEFQRNLSFATGPSDSVLVEEQAQLKLRKFLSGVSSGLGAPTARFETENMAKCLMISPFPRFSSQPEGDAHLSINKNLVNEGGVIMPKKLQFGSSTLQFDPTNVLQTSNDCLERQLNPYAPGFNKILDNEKGMSYGKDSCTKIDSGVRVGKLMEPCSFMSAVGRSGDDCNSALVNGKNCKSNHELSMLMGASVGTNFSYCSKRVSSVGQDNCMLGTQLASGRAMQPEGILKAFSFPVSTSMSNQTATVLQQEGNNVANSLLDENMRFLKSTQILELSKQQHELCLHGVHQNQGRSKNFSEVQNSTYEVSMSKHGSNSLFRDSILASIPLHSKEKELQCKSYDHLQNKEPSLRFGRNKDSTRSSESERCVQSSDTHLMIKYDCGTQINYSGSNFVLGVDQAPPYTIRQHFGQDQSVSKDGNVNFQQGRKLNFQNLIKVGSQASQWIDVPSKVKKAVCHEGSSDQLGNVLDWGGQDSDQLGNVSAKRFKRVIDTEDSSKEPEISDLSSGCSAPVITQSTLDVNNTDSSIVDALDNHVVDEGSGIDKSWSSDALESEKSSELFGFTSKNYTRNGYPGVLNDRPCCSLLDELKLLDSLTWKKGWNQNSKVLSVNCKTSQSENSKMGFKGKKRKRMVSKTLDALYPSVISCTSHNENGESAGVADFPSCLSKEMPLYSASGQQGSITRACFVQPTAKQRFSAAPSKFINCKSRLSKYHSVRDGQDSYESELNSDAEFYKLSEVSERKKFREDITYVELENANLKSSFSRLENAHRNTRPVVCGKYGEICSEKLAEEQKPAKIVSLSKVLKASERCKAFINCKPTLTSKRKWKKLNSKEDHGTENAVLSGDTNVNLSMEDLKIKPITNCNVKIDGKAKHGDNIVDTAHASLKLKCKEIRKRSIYELTAKETQEKKILEYAEDRKHGLCNTNSKKFVEHMSTCILDSDVFCCVCQSSSNDEINCLLECSRCLIKVHQACYGISTLPKGCWCCRPCRTNSKDIACVLCGYGGGAMTRALRSQTIVKSLLKVWATEKEGMRKHTTPHDGFQKEMDAFHSTKSGLTPENIETSSRDLLKVGTSTHHVQQTPSSVGNFKVHNSITAAALDATIKQWVHMVCGLWTPATRCPNVDTMSAFDVSGVSRPRADVVCSICNRWGGSCIECRVSKCFVKFHPWCAHQKGLLQSETEGANGEKVGFYGRCVLHAIDHRFLSKHDPVGTETDFLEEKEFTCARTEGYKGRRRDGFQNNLYNSLKEKGRCLVPQDQLNAWIYINGQKFCSQGLPKFPASDMEYDCRKEYARYKQAKGWKHLVVYKSGIHALGLYTSRFISRGEMVVEYVGEIVGQRVADKRENEYQSGRKLQYKSACYFFRIDKEHIIDATRKGGIARFVNHSCQPNCVAKVITIRHDKKVVFFAERDIFPGEEITYDYHFNHEDEGKKLPCYCNSKNCRRYLN</sequence>
<evidence type="ECO:0000313" key="1">
    <source>
        <dbReference type="EMBL" id="KAI4316364.1"/>
    </source>
</evidence>
<keyword evidence="2" id="KW-1185">Reference proteome</keyword>
<gene>
    <name evidence="1" type="ORF">L6164_024351</name>
</gene>
<comment type="caution">
    <text evidence="1">The sequence shown here is derived from an EMBL/GenBank/DDBJ whole genome shotgun (WGS) entry which is preliminary data.</text>
</comment>